<dbReference type="EMBL" id="JACJPW010000068">
    <property type="protein sequence ID" value="MBD2183951.1"/>
    <property type="molecule type" value="Genomic_DNA"/>
</dbReference>
<sequence length="115" mass="12867">MQDKQKVTLYLSPELHRQLKIRAAIDSEPMSSIAERAIIFYLAHPEITEEIEASYGQTHRLYSCPECKGSVVIQQGELVSLIKQPGVLPEEDLSVEKVTVTKGTDQQGEQELVPC</sequence>
<accession>A0A926ZKF2</accession>
<protein>
    <submittedName>
        <fullName evidence="1">Uncharacterized protein</fullName>
    </submittedName>
</protein>
<gene>
    <name evidence="1" type="ORF">H6G03_23260</name>
</gene>
<name>A0A926ZKF2_9CYAN</name>
<dbReference type="RefSeq" id="WP_190469376.1">
    <property type="nucleotide sequence ID" value="NZ_JACJPW010000068.1"/>
</dbReference>
<proteinExistence type="predicted"/>
<comment type="caution">
    <text evidence="1">The sequence shown here is derived from an EMBL/GenBank/DDBJ whole genome shotgun (WGS) entry which is preliminary data.</text>
</comment>
<evidence type="ECO:0000313" key="1">
    <source>
        <dbReference type="EMBL" id="MBD2183951.1"/>
    </source>
</evidence>
<reference evidence="1" key="2">
    <citation type="submission" date="2020-08" db="EMBL/GenBank/DDBJ databases">
        <authorList>
            <person name="Chen M."/>
            <person name="Teng W."/>
            <person name="Zhao L."/>
            <person name="Hu C."/>
            <person name="Zhou Y."/>
            <person name="Han B."/>
            <person name="Song L."/>
            <person name="Shu W."/>
        </authorList>
    </citation>
    <scope>NUCLEOTIDE SEQUENCE</scope>
    <source>
        <strain evidence="1">FACHB-1375</strain>
    </source>
</reference>
<reference evidence="1" key="1">
    <citation type="journal article" date="2015" name="ISME J.">
        <title>Draft Genome Sequence of Streptomyces incarnatus NRRL8089, which Produces the Nucleoside Antibiotic Sinefungin.</title>
        <authorList>
            <person name="Oshima K."/>
            <person name="Hattori M."/>
            <person name="Shimizu H."/>
            <person name="Fukuda K."/>
            <person name="Nemoto M."/>
            <person name="Inagaki K."/>
            <person name="Tamura T."/>
        </authorList>
    </citation>
    <scope>NUCLEOTIDE SEQUENCE</scope>
    <source>
        <strain evidence="1">FACHB-1375</strain>
    </source>
</reference>
<dbReference type="AlphaFoldDB" id="A0A926ZKF2"/>
<dbReference type="Proteomes" id="UP000641646">
    <property type="component" value="Unassembled WGS sequence"/>
</dbReference>
<organism evidence="1 2">
    <name type="scientific">Aerosakkonema funiforme FACHB-1375</name>
    <dbReference type="NCBI Taxonomy" id="2949571"/>
    <lineage>
        <taxon>Bacteria</taxon>
        <taxon>Bacillati</taxon>
        <taxon>Cyanobacteriota</taxon>
        <taxon>Cyanophyceae</taxon>
        <taxon>Oscillatoriophycideae</taxon>
        <taxon>Aerosakkonematales</taxon>
        <taxon>Aerosakkonemataceae</taxon>
        <taxon>Aerosakkonema</taxon>
    </lineage>
</organism>
<keyword evidence="2" id="KW-1185">Reference proteome</keyword>
<evidence type="ECO:0000313" key="2">
    <source>
        <dbReference type="Proteomes" id="UP000641646"/>
    </source>
</evidence>